<dbReference type="AlphaFoldDB" id="A0A6I4SUQ2"/>
<protein>
    <recommendedName>
        <fullName evidence="2">histidine kinase</fullName>
        <ecNumber evidence="2">2.7.13.3</ecNumber>
    </recommendedName>
</protein>
<dbReference type="SMART" id="SM00387">
    <property type="entry name" value="HATPase_c"/>
    <property type="match status" value="1"/>
</dbReference>
<evidence type="ECO:0000256" key="3">
    <source>
        <dbReference type="ARBA" id="ARBA00022553"/>
    </source>
</evidence>
<dbReference type="EMBL" id="WTYM01000036">
    <property type="protein sequence ID" value="MXO59593.1"/>
    <property type="molecule type" value="Genomic_DNA"/>
</dbReference>
<dbReference type="PANTHER" id="PTHR43711:SF26">
    <property type="entry name" value="SENSOR HISTIDINE KINASE RCSC"/>
    <property type="match status" value="1"/>
</dbReference>
<comment type="caution">
    <text evidence="8">The sequence shown here is derived from an EMBL/GenBank/DDBJ whole genome shotgun (WGS) entry which is preliminary data.</text>
</comment>
<evidence type="ECO:0000256" key="5">
    <source>
        <dbReference type="ARBA" id="ARBA00022777"/>
    </source>
</evidence>
<dbReference type="EC" id="2.7.13.3" evidence="2"/>
<dbReference type="Gene3D" id="3.30.565.10">
    <property type="entry name" value="Histidine kinase-like ATPase, C-terminal domain"/>
    <property type="match status" value="1"/>
</dbReference>
<dbReference type="OrthoDB" id="7933832at2"/>
<feature type="domain" description="Histidine kinase" evidence="7">
    <location>
        <begin position="239"/>
        <end position="455"/>
    </location>
</feature>
<dbReference type="PROSITE" id="PS50109">
    <property type="entry name" value="HIS_KIN"/>
    <property type="match status" value="1"/>
</dbReference>
<proteinExistence type="predicted"/>
<dbReference type="Pfam" id="PF02518">
    <property type="entry name" value="HATPase_c"/>
    <property type="match status" value="1"/>
</dbReference>
<dbReference type="RefSeq" id="WP_159794145.1">
    <property type="nucleotide sequence ID" value="NZ_WTYM01000036.1"/>
</dbReference>
<evidence type="ECO:0000256" key="6">
    <source>
        <dbReference type="ARBA" id="ARBA00023012"/>
    </source>
</evidence>
<accession>A0A6I4SUQ2</accession>
<evidence type="ECO:0000256" key="2">
    <source>
        <dbReference type="ARBA" id="ARBA00012438"/>
    </source>
</evidence>
<evidence type="ECO:0000259" key="7">
    <source>
        <dbReference type="PROSITE" id="PS50109"/>
    </source>
</evidence>
<dbReference type="InterPro" id="IPR003594">
    <property type="entry name" value="HATPase_dom"/>
</dbReference>
<organism evidence="8 9">
    <name type="scientific">Croceibacterium salegens</name>
    <dbReference type="NCBI Taxonomy" id="1737568"/>
    <lineage>
        <taxon>Bacteria</taxon>
        <taxon>Pseudomonadati</taxon>
        <taxon>Pseudomonadota</taxon>
        <taxon>Alphaproteobacteria</taxon>
        <taxon>Sphingomonadales</taxon>
        <taxon>Erythrobacteraceae</taxon>
        <taxon>Croceibacterium</taxon>
    </lineage>
</organism>
<dbReference type="InterPro" id="IPR036097">
    <property type="entry name" value="HisK_dim/P_sf"/>
</dbReference>
<keyword evidence="9" id="KW-1185">Reference proteome</keyword>
<keyword evidence="5 8" id="KW-0418">Kinase</keyword>
<dbReference type="PRINTS" id="PR00344">
    <property type="entry name" value="BCTRLSENSOR"/>
</dbReference>
<reference evidence="8 9" key="1">
    <citation type="submission" date="2019-12" db="EMBL/GenBank/DDBJ databases">
        <title>Genomic-based taxomic classification of the family Erythrobacteraceae.</title>
        <authorList>
            <person name="Xu L."/>
        </authorList>
    </citation>
    <scope>NUCLEOTIDE SEQUENCE [LARGE SCALE GENOMIC DNA]</scope>
    <source>
        <strain evidence="8 9">MCCC 1K01500</strain>
    </source>
</reference>
<evidence type="ECO:0000256" key="1">
    <source>
        <dbReference type="ARBA" id="ARBA00000085"/>
    </source>
</evidence>
<dbReference type="PANTHER" id="PTHR43711">
    <property type="entry name" value="TWO-COMPONENT HISTIDINE KINASE"/>
    <property type="match status" value="1"/>
</dbReference>
<keyword evidence="4" id="KW-0808">Transferase</keyword>
<dbReference type="InterPro" id="IPR050736">
    <property type="entry name" value="Sensor_HK_Regulatory"/>
</dbReference>
<evidence type="ECO:0000313" key="9">
    <source>
        <dbReference type="Proteomes" id="UP000433652"/>
    </source>
</evidence>
<dbReference type="SUPFAM" id="SSF47384">
    <property type="entry name" value="Homodimeric domain of signal transducing histidine kinase"/>
    <property type="match status" value="1"/>
</dbReference>
<dbReference type="GO" id="GO:0000155">
    <property type="term" value="F:phosphorelay sensor kinase activity"/>
    <property type="evidence" value="ECO:0007669"/>
    <property type="project" value="InterPro"/>
</dbReference>
<dbReference type="SUPFAM" id="SSF55874">
    <property type="entry name" value="ATPase domain of HSP90 chaperone/DNA topoisomerase II/histidine kinase"/>
    <property type="match status" value="1"/>
</dbReference>
<dbReference type="Proteomes" id="UP000433652">
    <property type="component" value="Unassembled WGS sequence"/>
</dbReference>
<comment type="catalytic activity">
    <reaction evidence="1">
        <text>ATP + protein L-histidine = ADP + protein N-phospho-L-histidine.</text>
        <dbReference type="EC" id="2.7.13.3"/>
    </reaction>
</comment>
<dbReference type="InterPro" id="IPR036890">
    <property type="entry name" value="HATPase_C_sf"/>
</dbReference>
<sequence>MAGAAHFIATARTDGRDWLVEAAEPLSALQLRSGGELPGIVATPALLELVRKSRKYGLRLARAIQAQDDSESVTAWVEIEPDEGGEGCRIGLTNWQSAPLNAEDQAAVEQRREAIERHVAELTARLGPKQEVISVDCDSEELADVAKRLREGQGTRWTDLVEIAGDTRHHDLHWRLLDGAKLVIPGSPRKWKAVLLPLGRAEPGKAGFDLLFVAEEPPAAEVKKKEPPKSVFSTAIGRDIAPVLRQPISRIIANAETIRTQLAGPLSEEYSKYAADIATAGEHLLALIDDLADLEVVEADEFDTAPDKIDLADVARRAAGILGVRARERDISIDAPKAGESVLAVGEFRRVLQILLNLLGNALRYAPEGSQVWLRAERDGARARITVADQGEGLSEEQQAKVFEKFERLGRSGDGGSGLGLYISRRLARAMEGDLSVESAPGQGARFTLDLPAFDDRRRMRR</sequence>
<dbReference type="CDD" id="cd00082">
    <property type="entry name" value="HisKA"/>
    <property type="match status" value="1"/>
</dbReference>
<dbReference type="InterPro" id="IPR005467">
    <property type="entry name" value="His_kinase_dom"/>
</dbReference>
<dbReference type="InterPro" id="IPR004358">
    <property type="entry name" value="Sig_transdc_His_kin-like_C"/>
</dbReference>
<keyword evidence="3" id="KW-0597">Phosphoprotein</keyword>
<dbReference type="Gene3D" id="1.10.287.130">
    <property type="match status" value="1"/>
</dbReference>
<gene>
    <name evidence="8" type="ORF">GRI89_08565</name>
</gene>
<keyword evidence="6" id="KW-0902">Two-component regulatory system</keyword>
<evidence type="ECO:0000256" key="4">
    <source>
        <dbReference type="ARBA" id="ARBA00022679"/>
    </source>
</evidence>
<dbReference type="Pfam" id="PF00512">
    <property type="entry name" value="HisKA"/>
    <property type="match status" value="1"/>
</dbReference>
<evidence type="ECO:0000313" key="8">
    <source>
        <dbReference type="EMBL" id="MXO59593.1"/>
    </source>
</evidence>
<dbReference type="InterPro" id="IPR003661">
    <property type="entry name" value="HisK_dim/P_dom"/>
</dbReference>
<name>A0A6I4SUQ2_9SPHN</name>